<evidence type="ECO:0000313" key="3">
    <source>
        <dbReference type="EMBL" id="PLC41639.1"/>
    </source>
</evidence>
<dbReference type="RefSeq" id="WP_102066829.1">
    <property type="nucleotide sequence ID" value="NZ_PKQE01000004.1"/>
</dbReference>
<sequence>MMSSTPFPPSNPPGQAETVVLDAGQTAQVRRPTARFMFAHPARILALGFGSGLSPILPGTVGTLYAWLIYVVLAPWISGPIWLLIAAVGFVIGIWACARTARDLGVADHGAMVWDEMVAFWIVLAFVTPTTLGGQFAAFLWFRFFDMVKPAPIRYYDRTLKGFGVRGGYGVMVDDILAAFYTLLVFALWRSF</sequence>
<name>A0A2N4TPR4_RALPI</name>
<evidence type="ECO:0000259" key="2">
    <source>
        <dbReference type="Pfam" id="PF04608"/>
    </source>
</evidence>
<keyword evidence="1" id="KW-0472">Membrane</keyword>
<dbReference type="SUPFAM" id="SSF101307">
    <property type="entry name" value="YutG-like"/>
    <property type="match status" value="1"/>
</dbReference>
<dbReference type="OrthoDB" id="9804091at2"/>
<feature type="transmembrane region" description="Helical" evidence="1">
    <location>
        <begin position="169"/>
        <end position="189"/>
    </location>
</feature>
<accession>A0A2N4TPR4</accession>
<dbReference type="CDD" id="cd06971">
    <property type="entry name" value="PgpA"/>
    <property type="match status" value="1"/>
</dbReference>
<reference evidence="3 4" key="1">
    <citation type="submission" date="2017-12" db="EMBL/GenBank/DDBJ databases">
        <title>Draft genome sequence of Ralstonia pickettii 52.</title>
        <authorList>
            <person name="Zheng B."/>
        </authorList>
    </citation>
    <scope>NUCLEOTIDE SEQUENCE [LARGE SCALE GENOMIC DNA]</scope>
    <source>
        <strain evidence="3 4">52</strain>
    </source>
</reference>
<dbReference type="Proteomes" id="UP000234456">
    <property type="component" value="Unassembled WGS sequence"/>
</dbReference>
<feature type="transmembrane region" description="Helical" evidence="1">
    <location>
        <begin position="118"/>
        <end position="142"/>
    </location>
</feature>
<dbReference type="InterPro" id="IPR036681">
    <property type="entry name" value="PgpA-like_sf"/>
</dbReference>
<dbReference type="AlphaFoldDB" id="A0A2N4TPR4"/>
<keyword evidence="1" id="KW-1133">Transmembrane helix</keyword>
<dbReference type="InterPro" id="IPR026037">
    <property type="entry name" value="PgpA"/>
</dbReference>
<feature type="domain" description="YutG/PgpA" evidence="2">
    <location>
        <begin position="45"/>
        <end position="188"/>
    </location>
</feature>
<dbReference type="PANTHER" id="PTHR36305">
    <property type="entry name" value="PHOSPHATIDYLGLYCEROPHOSPHATASE A"/>
    <property type="match status" value="1"/>
</dbReference>
<dbReference type="Pfam" id="PF04608">
    <property type="entry name" value="PgpA"/>
    <property type="match status" value="1"/>
</dbReference>
<protein>
    <submittedName>
        <fullName evidence="3">Phosphatidylglycerophosphatase A</fullName>
    </submittedName>
</protein>
<dbReference type="PANTHER" id="PTHR36305:SF1">
    <property type="entry name" value="PHOSPHATIDYLGLYCEROPHOSPHATASE A"/>
    <property type="match status" value="1"/>
</dbReference>
<comment type="caution">
    <text evidence="3">The sequence shown here is derived from an EMBL/GenBank/DDBJ whole genome shotgun (WGS) entry which is preliminary data.</text>
</comment>
<feature type="transmembrane region" description="Helical" evidence="1">
    <location>
        <begin position="44"/>
        <end position="70"/>
    </location>
</feature>
<gene>
    <name evidence="3" type="ORF">C0Q88_18870</name>
</gene>
<proteinExistence type="predicted"/>
<keyword evidence="1" id="KW-0812">Transmembrane</keyword>
<feature type="transmembrane region" description="Helical" evidence="1">
    <location>
        <begin position="76"/>
        <end position="98"/>
    </location>
</feature>
<organism evidence="3 4">
    <name type="scientific">Ralstonia pickettii</name>
    <name type="common">Burkholderia pickettii</name>
    <dbReference type="NCBI Taxonomy" id="329"/>
    <lineage>
        <taxon>Bacteria</taxon>
        <taxon>Pseudomonadati</taxon>
        <taxon>Pseudomonadota</taxon>
        <taxon>Betaproteobacteria</taxon>
        <taxon>Burkholderiales</taxon>
        <taxon>Burkholderiaceae</taxon>
        <taxon>Ralstonia</taxon>
    </lineage>
</organism>
<dbReference type="GO" id="GO:0008962">
    <property type="term" value="F:phosphatidylglycerophosphatase activity"/>
    <property type="evidence" value="ECO:0007669"/>
    <property type="project" value="InterPro"/>
</dbReference>
<evidence type="ECO:0000313" key="4">
    <source>
        <dbReference type="Proteomes" id="UP000234456"/>
    </source>
</evidence>
<dbReference type="InterPro" id="IPR007686">
    <property type="entry name" value="YutG/PgpA"/>
</dbReference>
<dbReference type="EMBL" id="PKQE01000004">
    <property type="protein sequence ID" value="PLC41639.1"/>
    <property type="molecule type" value="Genomic_DNA"/>
</dbReference>
<dbReference type="GO" id="GO:0006629">
    <property type="term" value="P:lipid metabolic process"/>
    <property type="evidence" value="ECO:0007669"/>
    <property type="project" value="InterPro"/>
</dbReference>
<evidence type="ECO:0000256" key="1">
    <source>
        <dbReference type="SAM" id="Phobius"/>
    </source>
</evidence>